<accession>A0A2H9ZY28</accession>
<reference evidence="1 2" key="1">
    <citation type="journal article" date="2017" name="Nature">
        <title>The Apostasia genome and the evolution of orchids.</title>
        <authorList>
            <person name="Zhang G.Q."/>
            <person name="Liu K.W."/>
            <person name="Li Z."/>
            <person name="Lohaus R."/>
            <person name="Hsiao Y.Y."/>
            <person name="Niu S.C."/>
            <person name="Wang J.Y."/>
            <person name="Lin Y.C."/>
            <person name="Xu Q."/>
            <person name="Chen L.J."/>
            <person name="Yoshida K."/>
            <person name="Fujiwara S."/>
            <person name="Wang Z.W."/>
            <person name="Zhang Y.Q."/>
            <person name="Mitsuda N."/>
            <person name="Wang M."/>
            <person name="Liu G.H."/>
            <person name="Pecoraro L."/>
            <person name="Huang H.X."/>
            <person name="Xiao X.J."/>
            <person name="Lin M."/>
            <person name="Wu X.Y."/>
            <person name="Wu W.L."/>
            <person name="Chen Y.Y."/>
            <person name="Chang S.B."/>
            <person name="Sakamoto S."/>
            <person name="Ohme-Takagi M."/>
            <person name="Yagi M."/>
            <person name="Zeng S.J."/>
            <person name="Shen C.Y."/>
            <person name="Yeh C.M."/>
            <person name="Luo Y.B."/>
            <person name="Tsai W.C."/>
            <person name="Van de Peer Y."/>
            <person name="Liu Z.J."/>
        </authorList>
    </citation>
    <scope>NUCLEOTIDE SEQUENCE [LARGE SCALE GENOMIC DNA]</scope>
    <source>
        <strain evidence="2">cv. Shenzhen</strain>
        <tissue evidence="1">Stem</tissue>
    </source>
</reference>
<sequence>MSPGVVSFFGPSGPPRLHVVGDRIGIMARANPGLPSHECCIGKFGLLSRSLSWCARAVLATVAGASCRSEVLENYLSVPSRSLECIPWSAVSVMSRGRESFFGPSGPPGLQVVGDCFRIMGRANPALPSREYWIGKFGQLSQTLSRCPRAILTTFAGASHRIRVLKNYLSVPTR</sequence>
<dbReference type="AlphaFoldDB" id="A0A2H9ZY28"/>
<dbReference type="EMBL" id="KZ452966">
    <property type="protein sequence ID" value="PKA48172.1"/>
    <property type="molecule type" value="Genomic_DNA"/>
</dbReference>
<name>A0A2H9ZY28_9ASPA</name>
<keyword evidence="2" id="KW-1185">Reference proteome</keyword>
<gene>
    <name evidence="1" type="ORF">AXF42_Ash020517</name>
</gene>
<organism evidence="1 2">
    <name type="scientific">Apostasia shenzhenica</name>
    <dbReference type="NCBI Taxonomy" id="1088818"/>
    <lineage>
        <taxon>Eukaryota</taxon>
        <taxon>Viridiplantae</taxon>
        <taxon>Streptophyta</taxon>
        <taxon>Embryophyta</taxon>
        <taxon>Tracheophyta</taxon>
        <taxon>Spermatophyta</taxon>
        <taxon>Magnoliopsida</taxon>
        <taxon>Liliopsida</taxon>
        <taxon>Asparagales</taxon>
        <taxon>Orchidaceae</taxon>
        <taxon>Apostasioideae</taxon>
        <taxon>Apostasia</taxon>
    </lineage>
</organism>
<proteinExistence type="predicted"/>
<evidence type="ECO:0000313" key="2">
    <source>
        <dbReference type="Proteomes" id="UP000236161"/>
    </source>
</evidence>
<protein>
    <submittedName>
        <fullName evidence="1">Uncharacterized protein</fullName>
    </submittedName>
</protein>
<dbReference type="Proteomes" id="UP000236161">
    <property type="component" value="Unassembled WGS sequence"/>
</dbReference>
<evidence type="ECO:0000313" key="1">
    <source>
        <dbReference type="EMBL" id="PKA48172.1"/>
    </source>
</evidence>